<dbReference type="AlphaFoldDB" id="A0A7N2MUG6"/>
<reference evidence="9" key="2">
    <citation type="submission" date="2021-01" db="UniProtKB">
        <authorList>
            <consortium name="EnsemblPlants"/>
        </authorList>
    </citation>
    <scope>IDENTIFICATION</scope>
</reference>
<dbReference type="InterPro" id="IPR036236">
    <property type="entry name" value="Znf_C2H2_sf"/>
</dbReference>
<dbReference type="Gramene" id="QL11p004838:mrna">
    <property type="protein sequence ID" value="QL11p004838:mrna:CDS:1"/>
    <property type="gene ID" value="QL11p004838"/>
</dbReference>
<evidence type="ECO:0000313" key="9">
    <source>
        <dbReference type="EnsemblPlants" id="QL11p004838:mrna:CDS:1"/>
    </source>
</evidence>
<dbReference type="InterPro" id="IPR044653">
    <property type="entry name" value="AZF1/2/3-like"/>
</dbReference>
<dbReference type="KEGG" id="qlo:115966283"/>
<dbReference type="PANTHER" id="PTHR45988:SF1">
    <property type="entry name" value="ZINC FINGER PROTEIN AZF2"/>
    <property type="match status" value="1"/>
</dbReference>
<evidence type="ECO:0000313" key="10">
    <source>
        <dbReference type="Proteomes" id="UP000594261"/>
    </source>
</evidence>
<keyword evidence="6" id="KW-0804">Transcription</keyword>
<dbReference type="PROSITE" id="PS00028">
    <property type="entry name" value="ZINC_FINGER_C2H2_1"/>
    <property type="match status" value="2"/>
</dbReference>
<dbReference type="GO" id="GO:0005634">
    <property type="term" value="C:nucleus"/>
    <property type="evidence" value="ECO:0007669"/>
    <property type="project" value="TreeGrafter"/>
</dbReference>
<dbReference type="GeneID" id="115966283"/>
<protein>
    <recommendedName>
        <fullName evidence="8">C2H2-type domain-containing protein</fullName>
    </recommendedName>
</protein>
<proteinExistence type="predicted"/>
<evidence type="ECO:0000256" key="5">
    <source>
        <dbReference type="ARBA" id="ARBA00023015"/>
    </source>
</evidence>
<evidence type="ECO:0000256" key="2">
    <source>
        <dbReference type="ARBA" id="ARBA00022737"/>
    </source>
</evidence>
<dbReference type="EMBL" id="LRBV02000011">
    <property type="status" value="NOT_ANNOTATED_CDS"/>
    <property type="molecule type" value="Genomic_DNA"/>
</dbReference>
<keyword evidence="5" id="KW-0805">Transcription regulation</keyword>
<keyword evidence="3 7" id="KW-0863">Zinc-finger</keyword>
<dbReference type="OrthoDB" id="40579at2759"/>
<dbReference type="PROSITE" id="PS50157">
    <property type="entry name" value="ZINC_FINGER_C2H2_2"/>
    <property type="match status" value="2"/>
</dbReference>
<dbReference type="EnsemblPlants" id="QL11p004838:mrna">
    <property type="protein sequence ID" value="QL11p004838:mrna:CDS:1"/>
    <property type="gene ID" value="QL11p004838"/>
</dbReference>
<dbReference type="GO" id="GO:0003700">
    <property type="term" value="F:DNA-binding transcription factor activity"/>
    <property type="evidence" value="ECO:0007669"/>
    <property type="project" value="InterPro"/>
</dbReference>
<evidence type="ECO:0000259" key="8">
    <source>
        <dbReference type="PROSITE" id="PS50157"/>
    </source>
</evidence>
<dbReference type="Gene3D" id="3.30.160.60">
    <property type="entry name" value="Classic Zinc Finger"/>
    <property type="match status" value="1"/>
</dbReference>
<keyword evidence="10" id="KW-1185">Reference proteome</keyword>
<organism evidence="9 10">
    <name type="scientific">Quercus lobata</name>
    <name type="common">Valley oak</name>
    <dbReference type="NCBI Taxonomy" id="97700"/>
    <lineage>
        <taxon>Eukaryota</taxon>
        <taxon>Viridiplantae</taxon>
        <taxon>Streptophyta</taxon>
        <taxon>Embryophyta</taxon>
        <taxon>Tracheophyta</taxon>
        <taxon>Spermatophyta</taxon>
        <taxon>Magnoliopsida</taxon>
        <taxon>eudicotyledons</taxon>
        <taxon>Gunneridae</taxon>
        <taxon>Pentapetalae</taxon>
        <taxon>rosids</taxon>
        <taxon>fabids</taxon>
        <taxon>Fagales</taxon>
        <taxon>Fagaceae</taxon>
        <taxon>Quercus</taxon>
    </lineage>
</organism>
<feature type="domain" description="C2H2-type" evidence="8">
    <location>
        <begin position="137"/>
        <end position="159"/>
    </location>
</feature>
<name>A0A7N2MUG6_QUELO</name>
<evidence type="ECO:0000256" key="7">
    <source>
        <dbReference type="PROSITE-ProRule" id="PRU00042"/>
    </source>
</evidence>
<evidence type="ECO:0000256" key="3">
    <source>
        <dbReference type="ARBA" id="ARBA00022771"/>
    </source>
</evidence>
<dbReference type="SMART" id="SM00355">
    <property type="entry name" value="ZnF_C2H2"/>
    <property type="match status" value="2"/>
</dbReference>
<dbReference type="RefSeq" id="XP_030941397.1">
    <property type="nucleotide sequence ID" value="XM_031085537.1"/>
</dbReference>
<dbReference type="GO" id="GO:0008270">
    <property type="term" value="F:zinc ion binding"/>
    <property type="evidence" value="ECO:0007669"/>
    <property type="project" value="UniProtKB-KW"/>
</dbReference>
<keyword evidence="2" id="KW-0677">Repeat</keyword>
<dbReference type="SUPFAM" id="SSF57667">
    <property type="entry name" value="beta-beta-alpha zinc fingers"/>
    <property type="match status" value="1"/>
</dbReference>
<dbReference type="InterPro" id="IPR013087">
    <property type="entry name" value="Znf_C2H2_type"/>
</dbReference>
<dbReference type="GO" id="GO:0000976">
    <property type="term" value="F:transcription cis-regulatory region binding"/>
    <property type="evidence" value="ECO:0007669"/>
    <property type="project" value="EnsemblPlants"/>
</dbReference>
<keyword evidence="4" id="KW-0862">Zinc</keyword>
<dbReference type="InParanoid" id="A0A7N2MUG6"/>
<feature type="domain" description="C2H2-type" evidence="8">
    <location>
        <begin position="83"/>
        <end position="113"/>
    </location>
</feature>
<evidence type="ECO:0000256" key="6">
    <source>
        <dbReference type="ARBA" id="ARBA00023163"/>
    </source>
</evidence>
<evidence type="ECO:0000256" key="4">
    <source>
        <dbReference type="ARBA" id="ARBA00022833"/>
    </source>
</evidence>
<gene>
    <name evidence="9" type="primary">LOC115966283</name>
</gene>
<dbReference type="OMA" id="NRRYECK"/>
<dbReference type="Proteomes" id="UP000594261">
    <property type="component" value="Chromosome 11"/>
</dbReference>
<dbReference type="PANTHER" id="PTHR45988">
    <property type="entry name" value="C2H2 TYPE ZINC FINGER TRANSCRIPTION FACTOR FAMILY-RELATED"/>
    <property type="match status" value="1"/>
</dbReference>
<dbReference type="Pfam" id="PF13912">
    <property type="entry name" value="zf-C2H2_6"/>
    <property type="match status" value="2"/>
</dbReference>
<reference evidence="9 10" key="1">
    <citation type="journal article" date="2016" name="G3 (Bethesda)">
        <title>First Draft Assembly and Annotation of the Genome of a California Endemic Oak Quercus lobata Nee (Fagaceae).</title>
        <authorList>
            <person name="Sork V.L."/>
            <person name="Fitz-Gibbon S.T."/>
            <person name="Puiu D."/>
            <person name="Crepeau M."/>
            <person name="Gugger P.F."/>
            <person name="Sherman R."/>
            <person name="Stevens K."/>
            <person name="Langley C.H."/>
            <person name="Pellegrini M."/>
            <person name="Salzberg S.L."/>
        </authorList>
    </citation>
    <scope>NUCLEOTIDE SEQUENCE [LARGE SCALE GENOMIC DNA]</scope>
    <source>
        <strain evidence="9 10">cv. SW786</strain>
    </source>
</reference>
<keyword evidence="1" id="KW-0479">Metal-binding</keyword>
<evidence type="ECO:0000256" key="1">
    <source>
        <dbReference type="ARBA" id="ARBA00022723"/>
    </source>
</evidence>
<sequence length="183" mass="20087">MTVEAPISAAATLLHDDNVLEPWTKNKRSKRPRLDNENPPTEEEYLALCLLMLGQGDTNSTTTTTTNSSTPPPLPLAQTDLTYKCTFCNKAFSSYQALGGHKASHRKHIGNQDSLTSIVTITNNNSNTPSNPSGKTHKCAICNKTFQTGQALGGHKRCHYDGVIPVNHNHRNFDLNFPALPEF</sequence>
<accession>A0A7N2MUG6</accession>